<dbReference type="InterPro" id="IPR000198">
    <property type="entry name" value="RhoGAP_dom"/>
</dbReference>
<dbReference type="Gene3D" id="1.10.555.10">
    <property type="entry name" value="Rho GTPase activation protein"/>
    <property type="match status" value="1"/>
</dbReference>
<feature type="region of interest" description="Disordered" evidence="1">
    <location>
        <begin position="603"/>
        <end position="624"/>
    </location>
</feature>
<dbReference type="SMART" id="SM00324">
    <property type="entry name" value="RhoGAP"/>
    <property type="match status" value="1"/>
</dbReference>
<feature type="compositionally biased region" description="Low complexity" evidence="1">
    <location>
        <begin position="1085"/>
        <end position="1108"/>
    </location>
</feature>
<gene>
    <name evidence="4" type="primary">LOC101889804</name>
</gene>
<keyword evidence="4" id="KW-0238">DNA-binding</keyword>
<dbReference type="Pfam" id="PF00620">
    <property type="entry name" value="RhoGAP"/>
    <property type="match status" value="1"/>
</dbReference>
<dbReference type="AlphaFoldDB" id="A0A9J7DG25"/>
<feature type="region of interest" description="Disordered" evidence="1">
    <location>
        <begin position="493"/>
        <end position="515"/>
    </location>
</feature>
<evidence type="ECO:0000313" key="3">
    <source>
        <dbReference type="Proteomes" id="UP001652621"/>
    </source>
</evidence>
<feature type="compositionally biased region" description="Acidic residues" evidence="1">
    <location>
        <begin position="368"/>
        <end position="396"/>
    </location>
</feature>
<dbReference type="FunFam" id="1.10.555.10:FF:000032">
    <property type="entry name" value="Uncharacterized protein, isoform E"/>
    <property type="match status" value="1"/>
</dbReference>
<dbReference type="VEuPathDB" id="VectorBase:MDOMA2_014573"/>
<keyword evidence="4" id="KW-0371">Homeobox</keyword>
<accession>A0A9J7DG25</accession>
<dbReference type="CTD" id="39693"/>
<dbReference type="GO" id="GO:0003677">
    <property type="term" value="F:DNA binding"/>
    <property type="evidence" value="ECO:0007669"/>
    <property type="project" value="UniProtKB-KW"/>
</dbReference>
<evidence type="ECO:0000313" key="4">
    <source>
        <dbReference type="RefSeq" id="XP_019891254.1"/>
    </source>
</evidence>
<feature type="domain" description="Rho-GAP" evidence="2">
    <location>
        <begin position="43"/>
        <end position="230"/>
    </location>
</feature>
<feature type="compositionally biased region" description="Basic and acidic residues" evidence="1">
    <location>
        <begin position="409"/>
        <end position="422"/>
    </location>
</feature>
<dbReference type="RefSeq" id="XP_019891254.1">
    <property type="nucleotide sequence ID" value="XM_020035695.2"/>
</dbReference>
<name>A0A9J7DG25_MUSDO</name>
<feature type="compositionally biased region" description="Polar residues" evidence="1">
    <location>
        <begin position="502"/>
        <end position="515"/>
    </location>
</feature>
<feature type="compositionally biased region" description="Low complexity" evidence="1">
    <location>
        <begin position="437"/>
        <end position="446"/>
    </location>
</feature>
<dbReference type="PANTHER" id="PTHR23179:SF27">
    <property type="entry name" value="RHO GTPASE ACTIVATING PROTEIN AT 71E, ISOFORM D"/>
    <property type="match status" value="1"/>
</dbReference>
<sequence length="1244" mass="136971">MSSWAERVHRRAADFSSVVTSCGHPGSSAPTYPYRMEKVKFGVPLDEVCKNDNIPGPLLVLILKLNKESPNRRDVFRAPGHQGAMKKLIHFLQSGRLVNVDNYSVYTIASVLKKFLRKIPNGIFGRSGENELFAIIELSNEAEQNERLHKLFTSLPKYTQHLLVLLFGTFRVIASNAAHAGTGMTSEALGVSVAPSFFQSCVSDGKTARMEDVLKFKVATKIMKHIIDKFATHDLFGRENYEYYARVTGRILKVQDEWICSFQYPPPPRGKLAQQKYALQHSLEAEKTWLQCQCERWGLLAQEESRSTPALLTSSSSALDNSVVSLGVTPEHSFMESCARLSVSLEGPGLFAMTSSPLPSRNKHDFQPDDEDDDLDDENEYNDDVDDDGDDDDNDGDNANGGGDNAEDNIAHDLDISSHNDDENIENQSKNANFHLTSSSTSTSAGRSRRTLKSRSSSNDAGGGGTVSGDYTFTDSQDDVDGDEMMRCVVKRRYKQNKKKSPSTSNTAQIRGVQQQRRLRTGINNSKGMDTTHSTTMATTTTTATATTMNTTQHHNDYLNDYEFIGKSSTSTSTLKALTTDSLLTQNMQQKSRVCSRCKRGIRHSSSCSSSTASGGGAAANGGTGGGMTMDELRAVNRYAESTKSLSYLPQVRDEYLLASRISVHERQTARMRTRSEWFLGPKDDDDVLCMANNTCSNCYLTVHGGENDMTASGSYLGGGSTRDMRRVDLADVHNRTAISSGGPTGHAEAVNTSLYLYYKQQQQQQQQHHHPSRHHLLQAGQRQSFHLAPDFMMDTDDSYYHHGHGGSAFQNQGTNNSAQASATTHSSSMHQQQATQQAMAAASHQQHQLKPHTLAVAGGGGGGAVLYLDTNYGIYDFDDTDILISPNSTTTTTTTTTTSNTTTTSENNYYMHNSNSNKENNNNDYILLNQRQQQHFNLMQKTMGNNNSNNNCSRDMTLKSLRPKQPSPSSVSSLSFNKPLSQQQQQQQQHLHAYFPSNNNNNHHQRHMSQYYSTESLLSNHKSYLDVNCGDTKDYHHHHDDVDDDELPCCSTSTLASKLLYHSLRDVERHNASDSDDDELSLRNSSNANLTNTTCTTINHTTSTNAAPPSLDEHDYVSGVSSYRHSTPMMQQRRRLQRQTQGLRRQRVNSNSSSLYQSFNASLQAPMASANRGHFTSGRNSRNSSLFESRSSSSSGRIGGGSGGSGGVAVGGASASNAGLSNSSSSSNSNFVSIVFNVLDFLF</sequence>
<feature type="compositionally biased region" description="Low complexity" evidence="1">
    <location>
        <begin position="964"/>
        <end position="990"/>
    </location>
</feature>
<proteinExistence type="predicted"/>
<evidence type="ECO:0000259" key="2">
    <source>
        <dbReference type="PROSITE" id="PS50238"/>
    </source>
</evidence>
<feature type="compositionally biased region" description="Polar residues" evidence="1">
    <location>
        <begin position="997"/>
        <end position="1006"/>
    </location>
</feature>
<organism evidence="3 4">
    <name type="scientific">Musca domestica</name>
    <name type="common">House fly</name>
    <dbReference type="NCBI Taxonomy" id="7370"/>
    <lineage>
        <taxon>Eukaryota</taxon>
        <taxon>Metazoa</taxon>
        <taxon>Ecdysozoa</taxon>
        <taxon>Arthropoda</taxon>
        <taxon>Hexapoda</taxon>
        <taxon>Insecta</taxon>
        <taxon>Pterygota</taxon>
        <taxon>Neoptera</taxon>
        <taxon>Endopterygota</taxon>
        <taxon>Diptera</taxon>
        <taxon>Brachycera</taxon>
        <taxon>Muscomorpha</taxon>
        <taxon>Muscoidea</taxon>
        <taxon>Muscidae</taxon>
        <taxon>Musca</taxon>
    </lineage>
</organism>
<dbReference type="PANTHER" id="PTHR23179">
    <property type="entry name" value="T-CELL ACTIVATION RHO GTPASE ACTIVATING PROTEIN-RELATED"/>
    <property type="match status" value="1"/>
</dbReference>
<feature type="compositionally biased region" description="Low complexity" evidence="1">
    <location>
        <begin position="818"/>
        <end position="848"/>
    </location>
</feature>
<feature type="region of interest" description="Disordered" evidence="1">
    <location>
        <begin position="1071"/>
        <end position="1152"/>
    </location>
</feature>
<feature type="compositionally biased region" description="Polar residues" evidence="1">
    <location>
        <begin position="426"/>
        <end position="436"/>
    </location>
</feature>
<evidence type="ECO:0000256" key="1">
    <source>
        <dbReference type="SAM" id="MobiDB-lite"/>
    </source>
</evidence>
<protein>
    <submittedName>
        <fullName evidence="4">Homeobox protein 5 isoform X1</fullName>
    </submittedName>
</protein>
<feature type="region of interest" description="Disordered" evidence="1">
    <location>
        <begin position="353"/>
        <end position="479"/>
    </location>
</feature>
<dbReference type="InterPro" id="IPR008936">
    <property type="entry name" value="Rho_GTPase_activation_prot"/>
</dbReference>
<dbReference type="GO" id="GO:0007165">
    <property type="term" value="P:signal transduction"/>
    <property type="evidence" value="ECO:0007669"/>
    <property type="project" value="InterPro"/>
</dbReference>
<reference evidence="4" key="1">
    <citation type="submission" date="2025-08" db="UniProtKB">
        <authorList>
            <consortium name="RefSeq"/>
        </authorList>
    </citation>
    <scope>IDENTIFICATION</scope>
    <source>
        <strain evidence="4">Aabys</strain>
        <tissue evidence="4">Whole body</tissue>
    </source>
</reference>
<feature type="compositionally biased region" description="Low complexity" evidence="1">
    <location>
        <begin position="1180"/>
        <end position="1197"/>
    </location>
</feature>
<feature type="region of interest" description="Disordered" evidence="1">
    <location>
        <begin position="1172"/>
        <end position="1207"/>
    </location>
</feature>
<feature type="region of interest" description="Disordered" evidence="1">
    <location>
        <begin position="804"/>
        <end position="848"/>
    </location>
</feature>
<dbReference type="CDD" id="cd00159">
    <property type="entry name" value="RhoGAP"/>
    <property type="match status" value="1"/>
</dbReference>
<feature type="region of interest" description="Disordered" evidence="1">
    <location>
        <begin position="942"/>
        <end position="1006"/>
    </location>
</feature>
<feature type="compositionally biased region" description="Gly residues" evidence="1">
    <location>
        <begin position="614"/>
        <end position="624"/>
    </location>
</feature>
<dbReference type="GO" id="GO:0005096">
    <property type="term" value="F:GTPase activator activity"/>
    <property type="evidence" value="ECO:0007669"/>
    <property type="project" value="TreeGrafter"/>
</dbReference>
<feature type="compositionally biased region" description="Polar residues" evidence="1">
    <location>
        <begin position="1120"/>
        <end position="1131"/>
    </location>
</feature>
<keyword evidence="3" id="KW-1185">Reference proteome</keyword>
<dbReference type="PROSITE" id="PS50238">
    <property type="entry name" value="RHOGAP"/>
    <property type="match status" value="1"/>
</dbReference>
<feature type="compositionally biased region" description="Gly residues" evidence="1">
    <location>
        <begin position="1198"/>
        <end position="1207"/>
    </location>
</feature>
<dbReference type="SUPFAM" id="SSF48350">
    <property type="entry name" value="GTPase activation domain, GAP"/>
    <property type="match status" value="1"/>
</dbReference>
<dbReference type="Proteomes" id="UP001652621">
    <property type="component" value="Unplaced"/>
</dbReference>
<dbReference type="OrthoDB" id="9994905at2759"/>
<dbReference type="GeneID" id="101889804"/>